<keyword evidence="4 5" id="KW-0472">Membrane</keyword>
<dbReference type="Proteomes" id="UP000694865">
    <property type="component" value="Unplaced"/>
</dbReference>
<protein>
    <submittedName>
        <fullName evidence="7">Zinc transporter ZIP1-like</fullName>
    </submittedName>
</protein>
<comment type="subcellular location">
    <subcellularLocation>
        <location evidence="1">Membrane</location>
        <topology evidence="1">Multi-pass membrane protein</topology>
    </subcellularLocation>
</comment>
<feature type="transmembrane region" description="Helical" evidence="5">
    <location>
        <begin position="175"/>
        <end position="192"/>
    </location>
</feature>
<accession>A0ABM0GP13</accession>
<keyword evidence="2 5" id="KW-0812">Transmembrane</keyword>
<evidence type="ECO:0000256" key="1">
    <source>
        <dbReference type="ARBA" id="ARBA00004141"/>
    </source>
</evidence>
<keyword evidence="6" id="KW-1185">Reference proteome</keyword>
<evidence type="ECO:0000313" key="7">
    <source>
        <dbReference type="RefSeq" id="XP_002734196.1"/>
    </source>
</evidence>
<dbReference type="Pfam" id="PF02535">
    <property type="entry name" value="Zip"/>
    <property type="match status" value="1"/>
</dbReference>
<dbReference type="PANTHER" id="PTHR11040">
    <property type="entry name" value="ZINC/IRON TRANSPORTER"/>
    <property type="match status" value="1"/>
</dbReference>
<evidence type="ECO:0000256" key="3">
    <source>
        <dbReference type="ARBA" id="ARBA00022989"/>
    </source>
</evidence>
<organism evidence="6 7">
    <name type="scientific">Saccoglossus kowalevskii</name>
    <name type="common">Acorn worm</name>
    <dbReference type="NCBI Taxonomy" id="10224"/>
    <lineage>
        <taxon>Eukaryota</taxon>
        <taxon>Metazoa</taxon>
        <taxon>Hemichordata</taxon>
        <taxon>Enteropneusta</taxon>
        <taxon>Harrimaniidae</taxon>
        <taxon>Saccoglossus</taxon>
    </lineage>
</organism>
<reference evidence="7" key="1">
    <citation type="submission" date="2025-08" db="UniProtKB">
        <authorList>
            <consortium name="RefSeq"/>
        </authorList>
    </citation>
    <scope>IDENTIFICATION</scope>
    <source>
        <tissue evidence="7">Testes</tissue>
    </source>
</reference>
<evidence type="ECO:0000313" key="6">
    <source>
        <dbReference type="Proteomes" id="UP000694865"/>
    </source>
</evidence>
<feature type="transmembrane region" description="Helical" evidence="5">
    <location>
        <begin position="12"/>
        <end position="33"/>
    </location>
</feature>
<dbReference type="RefSeq" id="XP_002734196.1">
    <property type="nucleotide sequence ID" value="XM_002734150.2"/>
</dbReference>
<feature type="transmembrane region" description="Helical" evidence="5">
    <location>
        <begin position="45"/>
        <end position="66"/>
    </location>
</feature>
<feature type="transmembrane region" description="Helical" evidence="5">
    <location>
        <begin position="86"/>
        <end position="103"/>
    </location>
</feature>
<feature type="transmembrane region" description="Helical" evidence="5">
    <location>
        <begin position="231"/>
        <end position="258"/>
    </location>
</feature>
<dbReference type="PANTHER" id="PTHR11040:SF140">
    <property type="entry name" value="ZRT (ZRT), IRT- (IRT-) LIKE PROTEIN TRANSPORTER"/>
    <property type="match status" value="1"/>
</dbReference>
<evidence type="ECO:0000256" key="4">
    <source>
        <dbReference type="ARBA" id="ARBA00023136"/>
    </source>
</evidence>
<dbReference type="InterPro" id="IPR003689">
    <property type="entry name" value="ZIP"/>
</dbReference>
<gene>
    <name evidence="7" type="primary">LOC100376110</name>
</gene>
<evidence type="ECO:0000256" key="2">
    <source>
        <dbReference type="ARBA" id="ARBA00022692"/>
    </source>
</evidence>
<keyword evidence="3 5" id="KW-1133">Transmembrane helix</keyword>
<feature type="transmembrane region" description="Helical" evidence="5">
    <location>
        <begin position="300"/>
        <end position="319"/>
    </location>
</feature>
<dbReference type="GeneID" id="100376110"/>
<feature type="transmembrane region" description="Helical" evidence="5">
    <location>
        <begin position="270"/>
        <end position="288"/>
    </location>
</feature>
<name>A0ABM0GP13_SACKO</name>
<feature type="transmembrane region" description="Helical" evidence="5">
    <location>
        <begin position="204"/>
        <end position="224"/>
    </location>
</feature>
<proteinExistence type="predicted"/>
<sequence length="323" mass="35210">MDDVMGAKTIALFGLLAEVLIFGFIPLVCVNAVRTQDRFSTTKRIISWLSCFAGGVFLATSLIHMLPEVRETLAGALEGLDVHTHFPLAEFLTGIGFFIILITEHFALMCHDSQAATPTTDRVEQKYTEETPLMDNKNDDEITVIPDRNIARERSTSISEAHQHIPESGSALRSVLFLLALSLHSIFEGMAVGLQSDVSSTLELFIAIALHKGVVAFSFSLNLIQSKLSKVAMVMSIITFAVMSPIGVAIGMAASAAATTGPEALFANGFLQGLATGTFLYITFFEILPHELNERRDGMIKVLWILLGYAVMTIINLSVPHEH</sequence>
<evidence type="ECO:0000256" key="5">
    <source>
        <dbReference type="SAM" id="Phobius"/>
    </source>
</evidence>